<comment type="caution">
    <text evidence="2">The sequence shown here is derived from an EMBL/GenBank/DDBJ whole genome shotgun (WGS) entry which is preliminary data.</text>
</comment>
<evidence type="ECO:0008006" key="4">
    <source>
        <dbReference type="Google" id="ProtNLM"/>
    </source>
</evidence>
<gene>
    <name evidence="2" type="ORF">SLS59_003246</name>
</gene>
<evidence type="ECO:0000313" key="2">
    <source>
        <dbReference type="EMBL" id="KAL1606121.1"/>
    </source>
</evidence>
<dbReference type="EMBL" id="JAKIXB020000008">
    <property type="protein sequence ID" value="KAL1606121.1"/>
    <property type="molecule type" value="Genomic_DNA"/>
</dbReference>
<sequence>MHDVLQRHLKSFHTHAIHIDHVDAVDGQPGAGQVSRRRRKRRRLTNNEDDDDDDDDQDNNDEDSDVNGYVRSGRSDNSTTDQGSRNSNGDGDGDCSAGDAVQRARQHRRHMSLETGMQPGPAAVRHHSGQLDMDDAAMMALADTTLPLDGRQQLRPSGFGAHMDSPQMLPTVDAGAPHQQAWSDRQIDTAVPLLHLPEHDLGIHGTQQNLDPRLDDPTLSNQPQPAFAPDSIMAADLGPVVQPALSTAMLPCQDSSDNFLLGPNILDYMDFFDGDAFPNPLHPQQPGLQQANTFPRERYNQVQRLWPTRKSFAKAFSQNLWDDVVRHKSDNILSDPSVPESPSHPLADYSERQTSSWAMDDDRRLKLIRYADMHGLPSPPDSSSCDQHHNDSAQPRYDGARFPPTRLLNLALFMAFRRFNTLVPFIHQPTFSVKTAPDSIVFPLCLLGFVVLDSEQTKAFAFMYLGDALRRCYKDLSPCFGELRASWKTIVTLTSATLLLTTFTVCGESARRDETQAEILYNHTISLAQLSGLFVPDLDRASSKDILSTVQARFHA</sequence>
<feature type="region of interest" description="Disordered" evidence="1">
    <location>
        <begin position="376"/>
        <end position="397"/>
    </location>
</feature>
<reference evidence="2 3" key="1">
    <citation type="submission" date="2024-02" db="EMBL/GenBank/DDBJ databases">
        <title>De novo assembly and annotation of 12 fungi associated with fruit tree decline syndrome in Ontario, Canada.</title>
        <authorList>
            <person name="Sulman M."/>
            <person name="Ellouze W."/>
            <person name="Ilyukhin E."/>
        </authorList>
    </citation>
    <scope>NUCLEOTIDE SEQUENCE [LARGE SCALE GENOMIC DNA]</scope>
    <source>
        <strain evidence="2 3">M97-236</strain>
    </source>
</reference>
<organism evidence="2 3">
    <name type="scientific">Nothophoma quercina</name>
    <dbReference type="NCBI Taxonomy" id="749835"/>
    <lineage>
        <taxon>Eukaryota</taxon>
        <taxon>Fungi</taxon>
        <taxon>Dikarya</taxon>
        <taxon>Ascomycota</taxon>
        <taxon>Pezizomycotina</taxon>
        <taxon>Dothideomycetes</taxon>
        <taxon>Pleosporomycetidae</taxon>
        <taxon>Pleosporales</taxon>
        <taxon>Pleosporineae</taxon>
        <taxon>Didymellaceae</taxon>
        <taxon>Nothophoma</taxon>
    </lineage>
</organism>
<feature type="region of interest" description="Disordered" evidence="1">
    <location>
        <begin position="24"/>
        <end position="128"/>
    </location>
</feature>
<evidence type="ECO:0000313" key="3">
    <source>
        <dbReference type="Proteomes" id="UP001521222"/>
    </source>
</evidence>
<dbReference type="Proteomes" id="UP001521222">
    <property type="component" value="Unassembled WGS sequence"/>
</dbReference>
<feature type="compositionally biased region" description="Basic residues" evidence="1">
    <location>
        <begin position="35"/>
        <end position="44"/>
    </location>
</feature>
<proteinExistence type="predicted"/>
<feature type="compositionally biased region" description="Low complexity" evidence="1">
    <location>
        <begin position="81"/>
        <end position="99"/>
    </location>
</feature>
<protein>
    <recommendedName>
        <fullName evidence="4">Transcription factor domain-containing protein</fullName>
    </recommendedName>
</protein>
<name>A0ABR3RNV9_9PLEO</name>
<keyword evidence="3" id="KW-1185">Reference proteome</keyword>
<accession>A0ABR3RNV9</accession>
<evidence type="ECO:0000256" key="1">
    <source>
        <dbReference type="SAM" id="MobiDB-lite"/>
    </source>
</evidence>
<feature type="compositionally biased region" description="Acidic residues" evidence="1">
    <location>
        <begin position="47"/>
        <end position="65"/>
    </location>
</feature>
<feature type="region of interest" description="Disordered" evidence="1">
    <location>
        <begin position="332"/>
        <end position="355"/>
    </location>
</feature>